<protein>
    <submittedName>
        <fullName evidence="3">Putative metallo-beta-lactamase domain protein</fullName>
    </submittedName>
</protein>
<dbReference type="AlphaFoldDB" id="A0A8E2E0K7"/>
<dbReference type="GO" id="GO:0046872">
    <property type="term" value="F:metal ion binding"/>
    <property type="evidence" value="ECO:0007669"/>
    <property type="project" value="UniProtKB-KW"/>
</dbReference>
<evidence type="ECO:0000313" key="4">
    <source>
        <dbReference type="Proteomes" id="UP000250266"/>
    </source>
</evidence>
<dbReference type="CDD" id="cd07724">
    <property type="entry name" value="POD-like_MBL-fold"/>
    <property type="match status" value="1"/>
</dbReference>
<dbReference type="FunFam" id="3.60.15.10:FF:000033">
    <property type="entry name" value="MBL fold metallo-hydrolase"/>
    <property type="match status" value="1"/>
</dbReference>
<dbReference type="GO" id="GO:0050313">
    <property type="term" value="F:sulfur dioxygenase activity"/>
    <property type="evidence" value="ECO:0007669"/>
    <property type="project" value="InterPro"/>
</dbReference>
<evidence type="ECO:0000256" key="1">
    <source>
        <dbReference type="ARBA" id="ARBA00022723"/>
    </source>
</evidence>
<dbReference type="InterPro" id="IPR036866">
    <property type="entry name" value="RibonucZ/Hydroxyglut_hydro"/>
</dbReference>
<dbReference type="EMBL" id="KV745351">
    <property type="protein sequence ID" value="OCK75196.1"/>
    <property type="molecule type" value="Genomic_DNA"/>
</dbReference>
<dbReference type="PANTHER" id="PTHR43084:SF1">
    <property type="entry name" value="PERSULFIDE DIOXYGENASE ETHE1, MITOCHONDRIAL"/>
    <property type="match status" value="1"/>
</dbReference>
<gene>
    <name evidence="3" type="ORF">K432DRAFT_309091</name>
</gene>
<dbReference type="PANTHER" id="PTHR43084">
    <property type="entry name" value="PERSULFIDE DIOXYGENASE ETHE1"/>
    <property type="match status" value="1"/>
</dbReference>
<dbReference type="OrthoDB" id="449487at2759"/>
<feature type="domain" description="Metallo-beta-lactamase" evidence="2">
    <location>
        <begin position="119"/>
        <end position="313"/>
    </location>
</feature>
<dbReference type="InterPro" id="IPR001279">
    <property type="entry name" value="Metallo-B-lactamas"/>
</dbReference>
<dbReference type="Gene3D" id="3.60.15.10">
    <property type="entry name" value="Ribonuclease Z/Hydroxyacylglutathione hydrolase-like"/>
    <property type="match status" value="1"/>
</dbReference>
<reference evidence="3 4" key="1">
    <citation type="journal article" date="2016" name="Nat. Commun.">
        <title>Ectomycorrhizal ecology is imprinted in the genome of the dominant symbiotic fungus Cenococcum geophilum.</title>
        <authorList>
            <consortium name="DOE Joint Genome Institute"/>
            <person name="Peter M."/>
            <person name="Kohler A."/>
            <person name="Ohm R.A."/>
            <person name="Kuo A."/>
            <person name="Krutzmann J."/>
            <person name="Morin E."/>
            <person name="Arend M."/>
            <person name="Barry K.W."/>
            <person name="Binder M."/>
            <person name="Choi C."/>
            <person name="Clum A."/>
            <person name="Copeland A."/>
            <person name="Grisel N."/>
            <person name="Haridas S."/>
            <person name="Kipfer T."/>
            <person name="LaButti K."/>
            <person name="Lindquist E."/>
            <person name="Lipzen A."/>
            <person name="Maire R."/>
            <person name="Meier B."/>
            <person name="Mihaltcheva S."/>
            <person name="Molinier V."/>
            <person name="Murat C."/>
            <person name="Poggeler S."/>
            <person name="Quandt C.A."/>
            <person name="Sperisen C."/>
            <person name="Tritt A."/>
            <person name="Tisserant E."/>
            <person name="Crous P.W."/>
            <person name="Henrissat B."/>
            <person name="Nehls U."/>
            <person name="Egli S."/>
            <person name="Spatafora J.W."/>
            <person name="Grigoriev I.V."/>
            <person name="Martin F.M."/>
        </authorList>
    </citation>
    <scope>NUCLEOTIDE SEQUENCE [LARGE SCALE GENOMIC DNA]</scope>
    <source>
        <strain evidence="3 4">CBS 459.81</strain>
    </source>
</reference>
<evidence type="ECO:0000259" key="2">
    <source>
        <dbReference type="SMART" id="SM00849"/>
    </source>
</evidence>
<keyword evidence="4" id="KW-1185">Reference proteome</keyword>
<dbReference type="Pfam" id="PF00753">
    <property type="entry name" value="Lactamase_B"/>
    <property type="match status" value="1"/>
</dbReference>
<proteinExistence type="predicted"/>
<keyword evidence="1" id="KW-0479">Metal-binding</keyword>
<organism evidence="3 4">
    <name type="scientific">Lepidopterella palustris CBS 459.81</name>
    <dbReference type="NCBI Taxonomy" id="1314670"/>
    <lineage>
        <taxon>Eukaryota</taxon>
        <taxon>Fungi</taxon>
        <taxon>Dikarya</taxon>
        <taxon>Ascomycota</taxon>
        <taxon>Pezizomycotina</taxon>
        <taxon>Dothideomycetes</taxon>
        <taxon>Pleosporomycetidae</taxon>
        <taxon>Mytilinidiales</taxon>
        <taxon>Argynnaceae</taxon>
        <taxon>Lepidopterella</taxon>
    </lineage>
</organism>
<dbReference type="GO" id="GO:0006749">
    <property type="term" value="P:glutathione metabolic process"/>
    <property type="evidence" value="ECO:0007669"/>
    <property type="project" value="InterPro"/>
</dbReference>
<dbReference type="GO" id="GO:0070813">
    <property type="term" value="P:hydrogen sulfide metabolic process"/>
    <property type="evidence" value="ECO:0007669"/>
    <property type="project" value="TreeGrafter"/>
</dbReference>
<sequence length="400" mass="44306">MTTLRLAVNNRWQTTAGLLKIPLRTVRVDGLPLSSSTAYNLSRPLHQQAEQAAFRQTSSSPRAPIPGRRIRVTHGSAMGMRSLPTQNPHIGVKGQASYSTKAAVSQEPTIHSAFESKTGTWQYVVADPSTMTAVIIDPVLDYNPATQVVTTQTADSLLSLVKEKGYKVAWILETHAHADHLTASSYLQKRLAQQQGHRPPIGIGKRIRKVQELFGKRYGVPAEEYEGAFDKLFDDDEEFEIGNLRATAIHLPGHTPDHLGYKIGDNVFCGDSVFHTDIGTARCDFPGGSANNLWNSARKLLGLPDHTKIWTGHDYPPDGRGEPVPFMSVKDHKDQNKHLKNGISEEDFVALRKERDATLGEPRLLHQSLQINIRAGRLPEPTEAGQRLVHVPLKLEGVEW</sequence>
<evidence type="ECO:0000313" key="3">
    <source>
        <dbReference type="EMBL" id="OCK75196.1"/>
    </source>
</evidence>
<accession>A0A8E2E0K7</accession>
<dbReference type="SMART" id="SM00849">
    <property type="entry name" value="Lactamase_B"/>
    <property type="match status" value="1"/>
</dbReference>
<dbReference type="InterPro" id="IPR051682">
    <property type="entry name" value="Mito_Persulfide_Diox"/>
</dbReference>
<name>A0A8E2E0K7_9PEZI</name>
<dbReference type="SUPFAM" id="SSF56281">
    <property type="entry name" value="Metallo-hydrolase/oxidoreductase"/>
    <property type="match status" value="1"/>
</dbReference>
<dbReference type="InterPro" id="IPR044528">
    <property type="entry name" value="POD-like_MBL-fold"/>
</dbReference>
<dbReference type="Proteomes" id="UP000250266">
    <property type="component" value="Unassembled WGS sequence"/>
</dbReference>